<keyword evidence="2" id="KW-1185">Reference proteome</keyword>
<reference evidence="1 2" key="1">
    <citation type="journal article" date="2020" name="Nature">
        <title>Six reference-quality genomes reveal evolution of bat adaptations.</title>
        <authorList>
            <person name="Jebb D."/>
            <person name="Huang Z."/>
            <person name="Pippel M."/>
            <person name="Hughes G.M."/>
            <person name="Lavrichenko K."/>
            <person name="Devanna P."/>
            <person name="Winkler S."/>
            <person name="Jermiin L.S."/>
            <person name="Skirmuntt E.C."/>
            <person name="Katzourakis A."/>
            <person name="Burkitt-Gray L."/>
            <person name="Ray D.A."/>
            <person name="Sullivan K.A.M."/>
            <person name="Roscito J.G."/>
            <person name="Kirilenko B.M."/>
            <person name="Davalos L.M."/>
            <person name="Corthals A.P."/>
            <person name="Power M.L."/>
            <person name="Jones G."/>
            <person name="Ransome R.D."/>
            <person name="Dechmann D.K.N."/>
            <person name="Locatelli A.G."/>
            <person name="Puechmaille S.J."/>
            <person name="Fedrigo O."/>
            <person name="Jarvis E.D."/>
            <person name="Hiller M."/>
            <person name="Vernes S.C."/>
            <person name="Myers E.W."/>
            <person name="Teeling E.C."/>
        </authorList>
    </citation>
    <scope>NUCLEOTIDE SEQUENCE [LARGE SCALE GENOMIC DNA]</scope>
    <source>
        <strain evidence="1">MMyoMyo1</strain>
        <tissue evidence="1">Flight muscle</tissue>
    </source>
</reference>
<gene>
    <name evidence="1" type="ORF">mMyoMyo1_009848</name>
</gene>
<sequence>MQINPTKMAVKFSYCRRGSTVCSACPAACQACCPCARPSGQQGGRGRLRCTRPAPRPTARWACCPYVWPSSRQACHLRPAAGQGGMAEGLPSVTRGVGLSQQVVISGGVPDCERAQVGLRDTSPAPPPRQCTNFCAPGL</sequence>
<accession>A0A7J7ZXY5</accession>
<organism evidence="1 2">
    <name type="scientific">Myotis myotis</name>
    <name type="common">Greater mouse-eared bat</name>
    <name type="synonym">Vespertilio myotis</name>
    <dbReference type="NCBI Taxonomy" id="51298"/>
    <lineage>
        <taxon>Eukaryota</taxon>
        <taxon>Metazoa</taxon>
        <taxon>Chordata</taxon>
        <taxon>Craniata</taxon>
        <taxon>Vertebrata</taxon>
        <taxon>Euteleostomi</taxon>
        <taxon>Mammalia</taxon>
        <taxon>Eutheria</taxon>
        <taxon>Laurasiatheria</taxon>
        <taxon>Chiroptera</taxon>
        <taxon>Yangochiroptera</taxon>
        <taxon>Vespertilionidae</taxon>
        <taxon>Myotis</taxon>
    </lineage>
</organism>
<name>A0A7J7ZXY5_MYOMY</name>
<proteinExistence type="predicted"/>
<dbReference type="Proteomes" id="UP000527355">
    <property type="component" value="Unassembled WGS sequence"/>
</dbReference>
<dbReference type="EMBL" id="JABWUV010000002">
    <property type="protein sequence ID" value="KAF6378978.1"/>
    <property type="molecule type" value="Genomic_DNA"/>
</dbReference>
<protein>
    <submittedName>
        <fullName evidence="1">Uncharacterized protein</fullName>
    </submittedName>
</protein>
<evidence type="ECO:0000313" key="2">
    <source>
        <dbReference type="Proteomes" id="UP000527355"/>
    </source>
</evidence>
<comment type="caution">
    <text evidence="1">The sequence shown here is derived from an EMBL/GenBank/DDBJ whole genome shotgun (WGS) entry which is preliminary data.</text>
</comment>
<dbReference type="AlphaFoldDB" id="A0A7J7ZXY5"/>
<evidence type="ECO:0000313" key="1">
    <source>
        <dbReference type="EMBL" id="KAF6378978.1"/>
    </source>
</evidence>